<dbReference type="KEGG" id="ssp:SSP2390"/>
<reference evidence="1 2" key="1">
    <citation type="journal article" date="2005" name="Proc. Natl. Acad. Sci. U.S.A.">
        <title>Whole genome sequence of Staphylococcus saprophyticus reveals the pathogenesis of uncomplicated urinary tract infection.</title>
        <authorList>
            <person name="Kuroda M."/>
            <person name="Yamashita A."/>
            <person name="Hirakawa H."/>
            <person name="Kumano M."/>
            <person name="Morikawa K."/>
            <person name="Higashide M."/>
            <person name="Maruyama A."/>
            <person name="Inose Y."/>
            <person name="Matoba K."/>
            <person name="Toh H."/>
            <person name="Kuhara S."/>
            <person name="Hattori M."/>
            <person name="Ohta T."/>
        </authorList>
    </citation>
    <scope>NUCLEOTIDE SEQUENCE [LARGE SCALE GENOMIC DNA]</scope>
    <source>
        <strain evidence="2">ATCC 15305 / DSM 20229 / NCIMB 8711 / NCTC 7292 / S-41</strain>
    </source>
</reference>
<dbReference type="Proteomes" id="UP000006371">
    <property type="component" value="Chromosome"/>
</dbReference>
<accession>Q49UN5</accession>
<sequence length="55" mass="6550">MSKLSFRDFSWHIRHDITFKIQNIFKISCSCIIIGKYSLLSSRNHIFLHAKIIKL</sequence>
<gene>
    <name evidence="1" type="ordered locus">SSP2390</name>
</gene>
<dbReference type="HOGENOM" id="CLU_3030244_0_0_9"/>
<evidence type="ECO:0000313" key="1">
    <source>
        <dbReference type="EMBL" id="BAE19535.1"/>
    </source>
</evidence>
<dbReference type="AlphaFoldDB" id="Q49UN5"/>
<name>Q49UN5_STAS1</name>
<keyword evidence="2" id="KW-1185">Reference proteome</keyword>
<organism evidence="1 2">
    <name type="scientific">Staphylococcus saprophyticus subsp. saprophyticus (strain ATCC 15305 / DSM 20229 / NCIMB 8711 / NCTC 7292 / S-41)</name>
    <dbReference type="NCBI Taxonomy" id="342451"/>
    <lineage>
        <taxon>Bacteria</taxon>
        <taxon>Bacillati</taxon>
        <taxon>Bacillota</taxon>
        <taxon>Bacilli</taxon>
        <taxon>Bacillales</taxon>
        <taxon>Staphylococcaceae</taxon>
        <taxon>Staphylococcus</taxon>
    </lineage>
</organism>
<dbReference type="EMBL" id="AP008934">
    <property type="protein sequence ID" value="BAE19535.1"/>
    <property type="molecule type" value="Genomic_DNA"/>
</dbReference>
<protein>
    <submittedName>
        <fullName evidence="1">Uncharacterized protein</fullName>
    </submittedName>
</protein>
<evidence type="ECO:0000313" key="2">
    <source>
        <dbReference type="Proteomes" id="UP000006371"/>
    </source>
</evidence>
<proteinExistence type="predicted"/>